<organism evidence="1 2">
    <name type="scientific">Streptococcus pneumoniae</name>
    <dbReference type="NCBI Taxonomy" id="1313"/>
    <lineage>
        <taxon>Bacteria</taxon>
        <taxon>Bacillati</taxon>
        <taxon>Bacillota</taxon>
        <taxon>Bacilli</taxon>
        <taxon>Lactobacillales</taxon>
        <taxon>Streptococcaceae</taxon>
        <taxon>Streptococcus</taxon>
    </lineage>
</organism>
<reference evidence="1" key="1">
    <citation type="submission" date="2019-11" db="EMBL/GenBank/DDBJ databases">
        <title>Growth characteristics of pneumococcus vary with the chemical composition of the capsule and with environmental conditions.</title>
        <authorList>
            <person name="Tothpal A."/>
            <person name="Desobry K."/>
            <person name="Joshi S."/>
            <person name="Wyllie A.L."/>
            <person name="Weinberger D.M."/>
        </authorList>
    </citation>
    <scope>NUCLEOTIDE SEQUENCE</scope>
    <source>
        <strain evidence="1">Pnumococcus10A</strain>
    </source>
</reference>
<accession>A0AAW9W9J7</accession>
<comment type="caution">
    <text evidence="1">The sequence shown here is derived from an EMBL/GenBank/DDBJ whole genome shotgun (WGS) entry which is preliminary data.</text>
</comment>
<dbReference type="Proteomes" id="UP000729182">
    <property type="component" value="Unassembled WGS sequence"/>
</dbReference>
<evidence type="ECO:0000313" key="1">
    <source>
        <dbReference type="EMBL" id="MTV78203.1"/>
    </source>
</evidence>
<evidence type="ECO:0000313" key="2">
    <source>
        <dbReference type="Proteomes" id="UP000729182"/>
    </source>
</evidence>
<dbReference type="EMBL" id="WNHN01000648">
    <property type="protein sequence ID" value="MTV78203.1"/>
    <property type="molecule type" value="Genomic_DNA"/>
</dbReference>
<gene>
    <name evidence="1" type="ORF">GM535_13370</name>
</gene>
<protein>
    <submittedName>
        <fullName evidence="1">Uncharacterized protein</fullName>
    </submittedName>
</protein>
<name>A0AAW9W9J7_STREE</name>
<proteinExistence type="predicted"/>
<sequence>MEAEGNIVALGSYLKVEVLKKFTKEPNEDTSILGQKPKFALLKVLSVTEDTKELAEKEVVAILPNLIAKGEQFFIHQDNIM</sequence>
<feature type="non-terminal residue" evidence="1">
    <location>
        <position position="81"/>
    </location>
</feature>
<dbReference type="AlphaFoldDB" id="A0AAW9W9J7"/>
<dbReference type="RefSeq" id="WP_155459073.1">
    <property type="nucleotide sequence ID" value="NZ_WNHN01000648.1"/>
</dbReference>